<dbReference type="SUPFAM" id="SSF56935">
    <property type="entry name" value="Porins"/>
    <property type="match status" value="1"/>
</dbReference>
<proteinExistence type="predicted"/>
<protein>
    <recommendedName>
        <fullName evidence="3">Porin</fullName>
    </recommendedName>
</protein>
<evidence type="ECO:0008006" key="3">
    <source>
        <dbReference type="Google" id="ProtNLM"/>
    </source>
</evidence>
<dbReference type="InterPro" id="IPR023614">
    <property type="entry name" value="Porin_dom_sf"/>
</dbReference>
<comment type="caution">
    <text evidence="1">The sequence shown here is derived from an EMBL/GenBank/DDBJ whole genome shotgun (WGS) entry which is preliminary data.</text>
</comment>
<dbReference type="AlphaFoldDB" id="A0A840BJG6"/>
<dbReference type="RefSeq" id="WP_183632597.1">
    <property type="nucleotide sequence ID" value="NZ_BAABLE010000011.1"/>
</dbReference>
<name>A0A840BJG6_9RHOO</name>
<evidence type="ECO:0000313" key="1">
    <source>
        <dbReference type="EMBL" id="MBB4011719.1"/>
    </source>
</evidence>
<sequence length="440" mass="48805">MSAFQGRLQAGSYLGDRMSFKRVGESMLRAGLAAIVLVCSFAQAAEIGALDSDFSLHGFGTLGIAYSSQAGMPFIREISQNIDEIDRVSARQDSRLGLQLNYRLLSDLELVGQVVARDKVNNTLNNSVEWAFGKWEPIPATTFRLGRVGLDLFLLSDQRNISYTYSWVRPPVEFYGWLPLYSLDGGDVTWWTSLGEGQLKTKFFAGRSQAADVKLTSTPIQFAVSPAVGLNISWENLYWRWRLGYTRSRLDLDYAAPSDLTDGLQMALPVWPQAATLLDAFKVRDTDLTYTGIGASYDDGRWQVIGELSRTSVERLSLPRGNKAYLSVGYRFGAWLPYVMYANSTDHRSITLAQPANPLLTPLWAAGSAAINQRGMTQRTWSFGARGDVANNVALKFQIDSVSAPPEGRWLWYRQGAGLSDVTPLRVDTCVLTVTVDVLF</sequence>
<reference evidence="1 2" key="1">
    <citation type="submission" date="2020-08" db="EMBL/GenBank/DDBJ databases">
        <title>Genomic Encyclopedia of Type Strains, Phase IV (KMG-IV): sequencing the most valuable type-strain genomes for metagenomic binning, comparative biology and taxonomic classification.</title>
        <authorList>
            <person name="Goeker M."/>
        </authorList>
    </citation>
    <scope>NUCLEOTIDE SEQUENCE [LARGE SCALE GENOMIC DNA]</scope>
    <source>
        <strain evidence="1 2">DSM 106739</strain>
    </source>
</reference>
<dbReference type="EMBL" id="JACIET010000001">
    <property type="protein sequence ID" value="MBB4011719.1"/>
    <property type="molecule type" value="Genomic_DNA"/>
</dbReference>
<dbReference type="Gene3D" id="2.40.160.10">
    <property type="entry name" value="Porin"/>
    <property type="match status" value="1"/>
</dbReference>
<evidence type="ECO:0000313" key="2">
    <source>
        <dbReference type="Proteomes" id="UP000561045"/>
    </source>
</evidence>
<keyword evidence="2" id="KW-1185">Reference proteome</keyword>
<organism evidence="1 2">
    <name type="scientific">Niveibacterium umoris</name>
    <dbReference type="NCBI Taxonomy" id="1193620"/>
    <lineage>
        <taxon>Bacteria</taxon>
        <taxon>Pseudomonadati</taxon>
        <taxon>Pseudomonadota</taxon>
        <taxon>Betaproteobacteria</taxon>
        <taxon>Rhodocyclales</taxon>
        <taxon>Rhodocyclaceae</taxon>
        <taxon>Niveibacterium</taxon>
    </lineage>
</organism>
<accession>A0A840BJG6</accession>
<dbReference type="Proteomes" id="UP000561045">
    <property type="component" value="Unassembled WGS sequence"/>
</dbReference>
<gene>
    <name evidence="1" type="ORF">GGR36_001027</name>
</gene>